<dbReference type="PATRIC" id="fig|1291052.5.peg.2289"/>
<organism evidence="1 2">
    <name type="scientific">Lacticaseibacillus sharpeae JCM 1186 = DSM 20505</name>
    <dbReference type="NCBI Taxonomy" id="1291052"/>
    <lineage>
        <taxon>Bacteria</taxon>
        <taxon>Bacillati</taxon>
        <taxon>Bacillota</taxon>
        <taxon>Bacilli</taxon>
        <taxon>Lactobacillales</taxon>
        <taxon>Lactobacillaceae</taxon>
        <taxon>Lacticaseibacillus</taxon>
    </lineage>
</organism>
<reference evidence="1 2" key="1">
    <citation type="journal article" date="2015" name="Genome Announc.">
        <title>Expanding the biotechnology potential of lactobacilli through comparative genomics of 213 strains and associated genera.</title>
        <authorList>
            <person name="Sun Z."/>
            <person name="Harris H.M."/>
            <person name="McCann A."/>
            <person name="Guo C."/>
            <person name="Argimon S."/>
            <person name="Zhang W."/>
            <person name="Yang X."/>
            <person name="Jeffery I.B."/>
            <person name="Cooney J.C."/>
            <person name="Kagawa T.F."/>
            <person name="Liu W."/>
            <person name="Song Y."/>
            <person name="Salvetti E."/>
            <person name="Wrobel A."/>
            <person name="Rasinkangas P."/>
            <person name="Parkhill J."/>
            <person name="Rea M.C."/>
            <person name="O'Sullivan O."/>
            <person name="Ritari J."/>
            <person name="Douillard F.P."/>
            <person name="Paul Ross R."/>
            <person name="Yang R."/>
            <person name="Briner A.E."/>
            <person name="Felis G.E."/>
            <person name="de Vos W.M."/>
            <person name="Barrangou R."/>
            <person name="Klaenhammer T.R."/>
            <person name="Caufield P.W."/>
            <person name="Cui Y."/>
            <person name="Zhang H."/>
            <person name="O'Toole P.W."/>
        </authorList>
    </citation>
    <scope>NUCLEOTIDE SEQUENCE [LARGE SCALE GENOMIC DNA]</scope>
    <source>
        <strain evidence="1 2">DSM 20505</strain>
    </source>
</reference>
<accession>A0A0R1ZK23</accession>
<sequence>MWEASNQFQARMMGAPAYFRDDKPVSIGDWIIGGTLIISNTEFRKLYAAVK</sequence>
<evidence type="ECO:0000313" key="1">
    <source>
        <dbReference type="EMBL" id="KRM54805.1"/>
    </source>
</evidence>
<protein>
    <submittedName>
        <fullName evidence="1">Uncharacterized protein</fullName>
    </submittedName>
</protein>
<gene>
    <name evidence="1" type="ORF">FC18_GL002222</name>
</gene>
<proteinExistence type="predicted"/>
<evidence type="ECO:0000313" key="2">
    <source>
        <dbReference type="Proteomes" id="UP000051679"/>
    </source>
</evidence>
<dbReference type="Proteomes" id="UP000051679">
    <property type="component" value="Unassembled WGS sequence"/>
</dbReference>
<keyword evidence="2" id="KW-1185">Reference proteome</keyword>
<name>A0A0R1ZK23_9LACO</name>
<dbReference type="EMBL" id="AYYO01000044">
    <property type="protein sequence ID" value="KRM54805.1"/>
    <property type="molecule type" value="Genomic_DNA"/>
</dbReference>
<comment type="caution">
    <text evidence="1">The sequence shown here is derived from an EMBL/GenBank/DDBJ whole genome shotgun (WGS) entry which is preliminary data.</text>
</comment>
<dbReference type="AlphaFoldDB" id="A0A0R1ZK23"/>